<dbReference type="Gene3D" id="1.20.120.30">
    <property type="entry name" value="Aspartate receptor, ligand-binding domain"/>
    <property type="match status" value="1"/>
</dbReference>
<dbReference type="PRINTS" id="PR00260">
    <property type="entry name" value="CHEMTRNSDUCR"/>
</dbReference>
<sequence>MLWKHSNSIASNSRAFPIKDSDVESPERIESKVKFLHLTNHDLEMIRRLQPLLQEVTPVITDQHYRMLGEFPELLSIIDQNTTIERLSGSFRRYLQSLATGELTEDYIAGREKIGVIHSKIGLAPEWYMGSYLRVYEHLVPAIVSAYAKRPAELSDALLALLKVITLDSQIVLESYQADNDFKVIDRLGNVLELVMQIDKIKHVLDRLGRTTDEAGNVSTAAEQLSLSVQKVAQSSAEVAENALSAMEQADRGKEIIASSLTGFLAMAEEFYETKAKIAQLQKSIDKVSQVVEMIRSIADQTNLLALNASIEAARAGEQGRGFAVVAGEVRKLAEQTKSSVQTITATIQNVQSDANLVGQTAERMTGQIDERVAHTREAIQLFNLIVESIKEVSRSTEHIAAIAEEQSAATSDITRRVSSVQENMELIAANVSTAGQNVYDIGVAVNELHKLSISQTSSLRDKHYLRIVKTDHLLWKWWLYNFMLGYHQIEENELVNHHQCRLGTWYDAAKENGSLGSLETFRKLEEPHRQFHELVRSIFFHVKEGRHQEAQAAFSRLEEVSEAVIRCLDELADSL</sequence>
<protein>
    <submittedName>
        <fullName evidence="5">Heme-based signal transducer protein</fullName>
    </submittedName>
</protein>
<dbReference type="PANTHER" id="PTHR32089:SF112">
    <property type="entry name" value="LYSOZYME-LIKE PROTEIN-RELATED"/>
    <property type="match status" value="1"/>
</dbReference>
<organism evidence="5 6">
    <name type="scientific">Brevibacillus borstelensis AK1</name>
    <dbReference type="NCBI Taxonomy" id="1300222"/>
    <lineage>
        <taxon>Bacteria</taxon>
        <taxon>Bacillati</taxon>
        <taxon>Bacillota</taxon>
        <taxon>Bacilli</taxon>
        <taxon>Bacillales</taxon>
        <taxon>Paenibacillaceae</taxon>
        <taxon>Brevibacillus</taxon>
    </lineage>
</organism>
<dbReference type="SUPFAM" id="SSF46458">
    <property type="entry name" value="Globin-like"/>
    <property type="match status" value="1"/>
</dbReference>
<dbReference type="RefSeq" id="WP_003388978.1">
    <property type="nucleotide sequence ID" value="NZ_APBN01000005.1"/>
</dbReference>
<feature type="domain" description="Methyl-accepting transducer" evidence="4">
    <location>
        <begin position="217"/>
        <end position="422"/>
    </location>
</feature>
<dbReference type="Pfam" id="PF13682">
    <property type="entry name" value="CZB"/>
    <property type="match status" value="1"/>
</dbReference>
<dbReference type="Pfam" id="PF00015">
    <property type="entry name" value="MCPsignal"/>
    <property type="match status" value="1"/>
</dbReference>
<dbReference type="GO" id="GO:0019825">
    <property type="term" value="F:oxygen binding"/>
    <property type="evidence" value="ECO:0007669"/>
    <property type="project" value="InterPro"/>
</dbReference>
<dbReference type="GO" id="GO:0016020">
    <property type="term" value="C:membrane"/>
    <property type="evidence" value="ECO:0007669"/>
    <property type="project" value="InterPro"/>
</dbReference>
<dbReference type="SUPFAM" id="SSF58104">
    <property type="entry name" value="Methyl-accepting chemotaxis protein (MCP) signaling domain"/>
    <property type="match status" value="1"/>
</dbReference>
<dbReference type="SMART" id="SM00283">
    <property type="entry name" value="MA"/>
    <property type="match status" value="1"/>
</dbReference>
<dbReference type="GO" id="GO:0020037">
    <property type="term" value="F:heme binding"/>
    <property type="evidence" value="ECO:0007669"/>
    <property type="project" value="InterPro"/>
</dbReference>
<dbReference type="PANTHER" id="PTHR32089">
    <property type="entry name" value="METHYL-ACCEPTING CHEMOTAXIS PROTEIN MCPB"/>
    <property type="match status" value="1"/>
</dbReference>
<dbReference type="Gene3D" id="1.10.490.10">
    <property type="entry name" value="Globins"/>
    <property type="match status" value="1"/>
</dbReference>
<dbReference type="CDD" id="cd01068">
    <property type="entry name" value="globin_sensor"/>
    <property type="match status" value="1"/>
</dbReference>
<dbReference type="GO" id="GO:0004888">
    <property type="term" value="F:transmembrane signaling receptor activity"/>
    <property type="evidence" value="ECO:0007669"/>
    <property type="project" value="InterPro"/>
</dbReference>
<dbReference type="InterPro" id="IPR004090">
    <property type="entry name" value="Chemotax_Me-accpt_rcpt"/>
</dbReference>
<name>M8DES7_9BACL</name>
<reference evidence="5 6" key="1">
    <citation type="submission" date="2013-03" db="EMBL/GenBank/DDBJ databases">
        <title>Assembly of a new bacterial strain Brevibacillus borstelensis AK1.</title>
        <authorList>
            <person name="Rajan I."/>
            <person name="PoliReddy D."/>
            <person name="Sugumar T."/>
            <person name="Rathinam K."/>
            <person name="Alqarawi S."/>
            <person name="Khalil A.B."/>
            <person name="Sivakumar N."/>
        </authorList>
    </citation>
    <scope>NUCLEOTIDE SEQUENCE [LARGE SCALE GENOMIC DNA]</scope>
    <source>
        <strain evidence="5 6">AK1</strain>
    </source>
</reference>
<dbReference type="Gene3D" id="1.10.287.950">
    <property type="entry name" value="Methyl-accepting chemotaxis protein"/>
    <property type="match status" value="1"/>
</dbReference>
<evidence type="ECO:0000256" key="1">
    <source>
        <dbReference type="ARBA" id="ARBA00023224"/>
    </source>
</evidence>
<dbReference type="GO" id="GO:0006935">
    <property type="term" value="P:chemotaxis"/>
    <property type="evidence" value="ECO:0007669"/>
    <property type="project" value="InterPro"/>
</dbReference>
<dbReference type="AlphaFoldDB" id="M8DES7"/>
<dbReference type="STRING" id="1300222.I532_14023"/>
<comment type="similarity">
    <text evidence="2">Belongs to the methyl-accepting chemotaxis (MCP) protein family.</text>
</comment>
<evidence type="ECO:0000313" key="5">
    <source>
        <dbReference type="EMBL" id="EMT51968.1"/>
    </source>
</evidence>
<dbReference type="InterPro" id="IPR004089">
    <property type="entry name" value="MCPsignal_dom"/>
</dbReference>
<dbReference type="Proteomes" id="UP000012081">
    <property type="component" value="Unassembled WGS sequence"/>
</dbReference>
<evidence type="ECO:0000256" key="2">
    <source>
        <dbReference type="ARBA" id="ARBA00029447"/>
    </source>
</evidence>
<dbReference type="InterPro" id="IPR039379">
    <property type="entry name" value="Protoglobin_sensor_dom"/>
</dbReference>
<comment type="caution">
    <text evidence="5">The sequence shown here is derived from an EMBL/GenBank/DDBJ whole genome shotgun (WGS) entry which is preliminary data.</text>
</comment>
<dbReference type="InterPro" id="IPR009050">
    <property type="entry name" value="Globin-like_sf"/>
</dbReference>
<evidence type="ECO:0000256" key="3">
    <source>
        <dbReference type="PROSITE-ProRule" id="PRU00284"/>
    </source>
</evidence>
<evidence type="ECO:0000313" key="6">
    <source>
        <dbReference type="Proteomes" id="UP000012081"/>
    </source>
</evidence>
<dbReference type="PROSITE" id="PS50111">
    <property type="entry name" value="CHEMOTAXIS_TRANSDUC_2"/>
    <property type="match status" value="1"/>
</dbReference>
<gene>
    <name evidence="5" type="ORF">I532_14023</name>
</gene>
<dbReference type="InterPro" id="IPR012292">
    <property type="entry name" value="Globin/Proto"/>
</dbReference>
<proteinExistence type="inferred from homology"/>
<dbReference type="InterPro" id="IPR044398">
    <property type="entry name" value="Globin-sensor_dom"/>
</dbReference>
<dbReference type="GO" id="GO:0007165">
    <property type="term" value="P:signal transduction"/>
    <property type="evidence" value="ECO:0007669"/>
    <property type="project" value="UniProtKB-KW"/>
</dbReference>
<dbReference type="PATRIC" id="fig|1300222.3.peg.2931"/>
<dbReference type="EMBL" id="APBN01000005">
    <property type="protein sequence ID" value="EMT51968.1"/>
    <property type="molecule type" value="Genomic_DNA"/>
</dbReference>
<keyword evidence="1 3" id="KW-0807">Transducer</keyword>
<accession>M8DES7</accession>
<keyword evidence="6" id="KW-1185">Reference proteome</keyword>
<dbReference type="CDD" id="cd11386">
    <property type="entry name" value="MCP_signal"/>
    <property type="match status" value="1"/>
</dbReference>
<dbReference type="InterPro" id="IPR025991">
    <property type="entry name" value="Chemoreceptor_zinc-bind_dom"/>
</dbReference>
<dbReference type="OrthoDB" id="266313at2"/>
<evidence type="ECO:0000259" key="4">
    <source>
        <dbReference type="PROSITE" id="PS50111"/>
    </source>
</evidence>
<dbReference type="Pfam" id="PF11563">
    <property type="entry name" value="Protoglobin"/>
    <property type="match status" value="1"/>
</dbReference>